<keyword evidence="3" id="KW-1185">Reference proteome</keyword>
<accession>S8AJB2</accession>
<evidence type="ECO:0000313" key="2">
    <source>
        <dbReference type="EMBL" id="EPS25828.1"/>
    </source>
</evidence>
<feature type="region of interest" description="Disordered" evidence="1">
    <location>
        <begin position="11"/>
        <end position="76"/>
    </location>
</feature>
<dbReference type="AlphaFoldDB" id="S8AJB2"/>
<protein>
    <submittedName>
        <fullName evidence="2">Uncharacterized protein</fullName>
    </submittedName>
</protein>
<name>S8AJB2_PENO1</name>
<evidence type="ECO:0000256" key="1">
    <source>
        <dbReference type="SAM" id="MobiDB-lite"/>
    </source>
</evidence>
<organism evidence="2 3">
    <name type="scientific">Penicillium oxalicum (strain 114-2 / CGMCC 5302)</name>
    <name type="common">Penicillium decumbens</name>
    <dbReference type="NCBI Taxonomy" id="933388"/>
    <lineage>
        <taxon>Eukaryota</taxon>
        <taxon>Fungi</taxon>
        <taxon>Dikarya</taxon>
        <taxon>Ascomycota</taxon>
        <taxon>Pezizomycotina</taxon>
        <taxon>Eurotiomycetes</taxon>
        <taxon>Eurotiomycetidae</taxon>
        <taxon>Eurotiales</taxon>
        <taxon>Aspergillaceae</taxon>
        <taxon>Penicillium</taxon>
    </lineage>
</organism>
<reference evidence="2 3" key="1">
    <citation type="journal article" date="2013" name="PLoS ONE">
        <title>Genomic and secretomic analyses reveal unique features of the lignocellulolytic enzyme system of Penicillium decumbens.</title>
        <authorList>
            <person name="Liu G."/>
            <person name="Zhang L."/>
            <person name="Wei X."/>
            <person name="Zou G."/>
            <person name="Qin Y."/>
            <person name="Ma L."/>
            <person name="Li J."/>
            <person name="Zheng H."/>
            <person name="Wang S."/>
            <person name="Wang C."/>
            <person name="Xun L."/>
            <person name="Zhao G.-P."/>
            <person name="Zhou Z."/>
            <person name="Qu Y."/>
        </authorList>
    </citation>
    <scope>NUCLEOTIDE SEQUENCE [LARGE SCALE GENOMIC DNA]</scope>
    <source>
        <strain evidence="3">114-2 / CGMCC 5302</strain>
    </source>
</reference>
<evidence type="ECO:0000313" key="3">
    <source>
        <dbReference type="Proteomes" id="UP000019376"/>
    </source>
</evidence>
<sequence length="76" mass="9109">MYDYWVRDSRYNSYPSTDESFPKELSGSSYAPRSRVKAAMDKEHKRPPCHPERDRIQETDRPDVKLGPEERIKEHR</sequence>
<dbReference type="EMBL" id="KB644408">
    <property type="protein sequence ID" value="EPS25828.1"/>
    <property type="molecule type" value="Genomic_DNA"/>
</dbReference>
<dbReference type="Proteomes" id="UP000019376">
    <property type="component" value="Unassembled WGS sequence"/>
</dbReference>
<gene>
    <name evidence="2" type="ORF">PDE_00764</name>
</gene>
<proteinExistence type="predicted"/>
<feature type="compositionally biased region" description="Basic and acidic residues" evidence="1">
    <location>
        <begin position="38"/>
        <end position="76"/>
    </location>
</feature>
<dbReference type="HOGENOM" id="CLU_2655268_0_0_1"/>